<name>A0A914HCW1_GLORO</name>
<protein>
    <submittedName>
        <fullName evidence="3">Uncharacterized protein</fullName>
    </submittedName>
</protein>
<evidence type="ECO:0000313" key="2">
    <source>
        <dbReference type="Proteomes" id="UP000887572"/>
    </source>
</evidence>
<accession>A0A914HCW1</accession>
<keyword evidence="2" id="KW-1185">Reference proteome</keyword>
<dbReference type="Proteomes" id="UP000887572">
    <property type="component" value="Unplaced"/>
</dbReference>
<dbReference type="WBParaSite" id="Gr19_v10_g15448.t1">
    <property type="protein sequence ID" value="Gr19_v10_g15448.t1"/>
    <property type="gene ID" value="Gr19_v10_g15448"/>
</dbReference>
<proteinExistence type="predicted"/>
<organism evidence="2 3">
    <name type="scientific">Globodera rostochiensis</name>
    <name type="common">Golden nematode worm</name>
    <name type="synonym">Heterodera rostochiensis</name>
    <dbReference type="NCBI Taxonomy" id="31243"/>
    <lineage>
        <taxon>Eukaryota</taxon>
        <taxon>Metazoa</taxon>
        <taxon>Ecdysozoa</taxon>
        <taxon>Nematoda</taxon>
        <taxon>Chromadorea</taxon>
        <taxon>Rhabditida</taxon>
        <taxon>Tylenchina</taxon>
        <taxon>Tylenchomorpha</taxon>
        <taxon>Tylenchoidea</taxon>
        <taxon>Heteroderidae</taxon>
        <taxon>Heteroderinae</taxon>
        <taxon>Globodera</taxon>
    </lineage>
</organism>
<dbReference type="AlphaFoldDB" id="A0A914HCW1"/>
<feature type="transmembrane region" description="Helical" evidence="1">
    <location>
        <begin position="21"/>
        <end position="40"/>
    </location>
</feature>
<evidence type="ECO:0000313" key="3">
    <source>
        <dbReference type="WBParaSite" id="Gr19_v10_g15448.t1"/>
    </source>
</evidence>
<keyword evidence="1" id="KW-0812">Transmembrane</keyword>
<keyword evidence="1" id="KW-0472">Membrane</keyword>
<sequence>MSDNPKKVEKQLNKIFISADVLFEVFAFCGPIVLGLKLALISDRFDRLVDAHFFSKQWALGNLEIRRAKKGCGAEIVKRFDREGYEVERRLPIPQEPLPDNVIGFECLQINYINRKVIKFLQRISRLFDSKGTKLNIGTSSYTQNRSWEIIWEKIWPLINGNVCGVSLDSSQLGRLRRFSPTVLGDCPRLRMVNSGYAFPEFPANDSAGASSDQALGKWLHTPRGDGLPKVFRCVCRLEKVERLKNAFVNSTNPANFIACIFTCCNSAGIAPFEQKNNSTGERLESRRLKKNFSLLIRCPIERDEEKWAELEKAAVEWDWDCQWNRIAINFEDKNMSDVGQHKRRPRMSKKSKK</sequence>
<keyword evidence="1" id="KW-1133">Transmembrane helix</keyword>
<reference evidence="3" key="1">
    <citation type="submission" date="2022-11" db="UniProtKB">
        <authorList>
            <consortium name="WormBaseParasite"/>
        </authorList>
    </citation>
    <scope>IDENTIFICATION</scope>
</reference>
<evidence type="ECO:0000256" key="1">
    <source>
        <dbReference type="SAM" id="Phobius"/>
    </source>
</evidence>